<evidence type="ECO:0000313" key="1">
    <source>
        <dbReference type="EMBL" id="CCQ43491.1"/>
    </source>
</evidence>
<gene>
    <name evidence="1" type="primary">COBL</name>
</gene>
<reference evidence="1" key="1">
    <citation type="journal article" date="2013" name="PLoS ONE">
        <title>Direct detection of alternative open reading frames translation products in human significantly expands the proteome.</title>
        <authorList>
            <person name="Vanderperre B."/>
            <person name="Lucier J.-F."/>
            <person name="Motard J."/>
            <person name="Tremblay G."/>
            <person name="Vanderperre S."/>
            <person name="Wisztorski M."/>
            <person name="Salzet M."/>
            <person name="Boisvert F.-M."/>
            <person name="Roucou X."/>
        </authorList>
    </citation>
    <scope>NUCLEOTIDE SEQUENCE</scope>
</reference>
<organism evidence="1">
    <name type="scientific">Homo sapiens</name>
    <name type="common">Human</name>
    <dbReference type="NCBI Taxonomy" id="9606"/>
    <lineage>
        <taxon>Eukaryota</taxon>
        <taxon>Metazoa</taxon>
        <taxon>Chordata</taxon>
        <taxon>Craniata</taxon>
        <taxon>Vertebrata</taxon>
        <taxon>Euteleostomi</taxon>
        <taxon>Mammalia</taxon>
        <taxon>Eutheria</taxon>
        <taxon>Euarchontoglires</taxon>
        <taxon>Primates</taxon>
        <taxon>Haplorrhini</taxon>
        <taxon>Catarrhini</taxon>
        <taxon>Hominidae</taxon>
        <taxon>Homo</taxon>
    </lineage>
</organism>
<sequence>MNQMEQSECDMLHDAVCFGSKKKKLGGFSKVALLGSKTAGFFFLKYLGLTLHRGSQSMI</sequence>
<dbReference type="EMBL" id="HF583994">
    <property type="protein sequence ID" value="CCQ43491.1"/>
    <property type="molecule type" value="Genomic_DNA"/>
</dbReference>
<dbReference type="AlphaFoldDB" id="L8E9S2"/>
<accession>L8E9S2</accession>
<name>L8E9S2_HUMAN</name>
<protein>
    <submittedName>
        <fullName evidence="1">Alternative protein COBL</fullName>
    </submittedName>
</protein>
<dbReference type="OrthoDB" id="8882621at2759"/>
<proteinExistence type="predicted"/>
<dbReference type="ChiTaRS" id="COBL">
    <property type="organism name" value="human"/>
</dbReference>